<keyword evidence="1" id="KW-0808">Transferase</keyword>
<dbReference type="GO" id="GO:0008168">
    <property type="term" value="F:methyltransferase activity"/>
    <property type="evidence" value="ECO:0007669"/>
    <property type="project" value="UniProtKB-KW"/>
</dbReference>
<dbReference type="Proteomes" id="UP001604336">
    <property type="component" value="Unassembled WGS sequence"/>
</dbReference>
<dbReference type="EMBL" id="JBFOLK010000003">
    <property type="protein sequence ID" value="KAL2525567.1"/>
    <property type="molecule type" value="Genomic_DNA"/>
</dbReference>
<gene>
    <name evidence="1" type="ORF">Adt_10621</name>
</gene>
<keyword evidence="2" id="KW-1185">Reference proteome</keyword>
<sequence>MSPVRWGRRDGLSLKRQTEMEEWRNEEVATAAILPLSTATDVSVVGNPFDITTLAIIGRSSVAALAALLSLTDPERRQQMQTEEVGGGDKEVVKEYFNNDGFQQWCWIYGETDDVNTVQLDIRIGHSKTMEN</sequence>
<reference evidence="2" key="1">
    <citation type="submission" date="2024-07" db="EMBL/GenBank/DDBJ databases">
        <title>Two chromosome-level genome assemblies of Korean endemic species Abeliophyllum distichum and Forsythia ovata (Oleaceae).</title>
        <authorList>
            <person name="Jang H."/>
        </authorList>
    </citation>
    <scope>NUCLEOTIDE SEQUENCE [LARGE SCALE GENOMIC DNA]</scope>
</reference>
<evidence type="ECO:0000313" key="2">
    <source>
        <dbReference type="Proteomes" id="UP001604336"/>
    </source>
</evidence>
<protein>
    <submittedName>
        <fullName evidence="1">Magnesium protoporphyrin IX methyltransferase</fullName>
    </submittedName>
</protein>
<dbReference type="AlphaFoldDB" id="A0ABD1UKJ0"/>
<name>A0ABD1UKJ0_9LAMI</name>
<keyword evidence="1" id="KW-0489">Methyltransferase</keyword>
<accession>A0ABD1UKJ0</accession>
<dbReference type="GO" id="GO:0032259">
    <property type="term" value="P:methylation"/>
    <property type="evidence" value="ECO:0007669"/>
    <property type="project" value="UniProtKB-KW"/>
</dbReference>
<organism evidence="1 2">
    <name type="scientific">Abeliophyllum distichum</name>
    <dbReference type="NCBI Taxonomy" id="126358"/>
    <lineage>
        <taxon>Eukaryota</taxon>
        <taxon>Viridiplantae</taxon>
        <taxon>Streptophyta</taxon>
        <taxon>Embryophyta</taxon>
        <taxon>Tracheophyta</taxon>
        <taxon>Spermatophyta</taxon>
        <taxon>Magnoliopsida</taxon>
        <taxon>eudicotyledons</taxon>
        <taxon>Gunneridae</taxon>
        <taxon>Pentapetalae</taxon>
        <taxon>asterids</taxon>
        <taxon>lamiids</taxon>
        <taxon>Lamiales</taxon>
        <taxon>Oleaceae</taxon>
        <taxon>Forsythieae</taxon>
        <taxon>Abeliophyllum</taxon>
    </lineage>
</organism>
<evidence type="ECO:0000313" key="1">
    <source>
        <dbReference type="EMBL" id="KAL2525567.1"/>
    </source>
</evidence>
<proteinExistence type="predicted"/>
<comment type="caution">
    <text evidence="1">The sequence shown here is derived from an EMBL/GenBank/DDBJ whole genome shotgun (WGS) entry which is preliminary data.</text>
</comment>